<dbReference type="SMART" id="SM00336">
    <property type="entry name" value="BBOX"/>
    <property type="match status" value="1"/>
</dbReference>
<dbReference type="InterPro" id="IPR000315">
    <property type="entry name" value="Znf_B-box"/>
</dbReference>
<keyword evidence="3 7" id="KW-0863">Zinc-finger</keyword>
<dbReference type="PROSITE" id="PS50119">
    <property type="entry name" value="ZF_BBOX"/>
    <property type="match status" value="1"/>
</dbReference>
<dbReference type="EMBL" id="WNYA01000385">
    <property type="protein sequence ID" value="KAG8548544.1"/>
    <property type="molecule type" value="Genomic_DNA"/>
</dbReference>
<dbReference type="InterPro" id="IPR013083">
    <property type="entry name" value="Znf_RING/FYVE/PHD"/>
</dbReference>
<dbReference type="PROSITE" id="PS00518">
    <property type="entry name" value="ZF_RING_1"/>
    <property type="match status" value="1"/>
</dbReference>
<dbReference type="InterPro" id="IPR006574">
    <property type="entry name" value="PRY"/>
</dbReference>
<dbReference type="GO" id="GO:0045087">
    <property type="term" value="P:innate immune response"/>
    <property type="evidence" value="ECO:0007669"/>
    <property type="project" value="UniProtKB-KW"/>
</dbReference>
<dbReference type="SMART" id="SM00449">
    <property type="entry name" value="SPRY"/>
    <property type="match status" value="1"/>
</dbReference>
<sequence>MAFHSLRDELYCSICLNTYKEPVTLKCGHNFCFSCITSVASEKEIVHACPQCRERLDERLVFRRNINLGNIAECFRFTQPEKEESDIFCSYCLQHPVPAVKSCTHCDASLCNDHLKVHSKSEEHFFVEPKTSAEDRECSVHKKLLKYYCSEDDLSLCAECRLDEEHVGHKMGPVNVAYKKKKDELTSVQDKLVSRKEETSRRLQKLYQHQTEAQEEPSRFKLQINDLFKAIREQLKSLENRLWTEFLDYSSNVLQSVSQQIKDLEKQEKTLSCMVDDLKLLQNKMDPLVFLREWKANRDSFYEALDPKRDKDFPEVVVLNEAQIAETIHIGLRDLFIELKKMMYAPSDVTLDVDTAGNGLDVSHNLKRVSRSTMAQSRPDSPERFQCLQVISRNVFASGRHFWDVETSESGFWMVGVCYPSMDRKECQPCIGSNTKSWCLSGYNGQYSARHNGTITPLQPVTSARMRIFLLYDAGRLSFYELGDKFKHLHTFKVTFTEPLHAAFWVWDGTVTIRNDNEFCVFLCD</sequence>
<evidence type="ECO:0000256" key="8">
    <source>
        <dbReference type="SAM" id="Coils"/>
    </source>
</evidence>
<evidence type="ECO:0000259" key="10">
    <source>
        <dbReference type="PROSITE" id="PS50119"/>
    </source>
</evidence>
<comment type="caution">
    <text evidence="12">The sequence shown here is derived from an EMBL/GenBank/DDBJ whole genome shotgun (WGS) entry which is preliminary data.</text>
</comment>
<dbReference type="CDD" id="cd19769">
    <property type="entry name" value="Bbox2_TRIM16-like"/>
    <property type="match status" value="1"/>
</dbReference>
<dbReference type="InterPro" id="IPR003877">
    <property type="entry name" value="SPRY_dom"/>
</dbReference>
<dbReference type="Pfam" id="PF00622">
    <property type="entry name" value="SPRY"/>
    <property type="match status" value="1"/>
</dbReference>
<proteinExistence type="predicted"/>
<dbReference type="InterPro" id="IPR017907">
    <property type="entry name" value="Znf_RING_CS"/>
</dbReference>
<keyword evidence="6 8" id="KW-0175">Coiled coil</keyword>
<dbReference type="Pfam" id="PF13765">
    <property type="entry name" value="PRY"/>
    <property type="match status" value="1"/>
</dbReference>
<evidence type="ECO:0000313" key="13">
    <source>
        <dbReference type="Proteomes" id="UP000824782"/>
    </source>
</evidence>
<dbReference type="Gene3D" id="3.30.160.60">
    <property type="entry name" value="Classic Zinc Finger"/>
    <property type="match status" value="1"/>
</dbReference>
<evidence type="ECO:0000256" key="1">
    <source>
        <dbReference type="ARBA" id="ARBA00022588"/>
    </source>
</evidence>
<dbReference type="CDD" id="cd12891">
    <property type="entry name" value="SPRY_PRY_C-I_2"/>
    <property type="match status" value="1"/>
</dbReference>
<evidence type="ECO:0000259" key="11">
    <source>
        <dbReference type="PROSITE" id="PS50188"/>
    </source>
</evidence>
<dbReference type="Pfam" id="PF00643">
    <property type="entry name" value="zf-B_box"/>
    <property type="match status" value="1"/>
</dbReference>
<evidence type="ECO:0000259" key="9">
    <source>
        <dbReference type="PROSITE" id="PS50089"/>
    </source>
</evidence>
<dbReference type="PROSITE" id="PS50089">
    <property type="entry name" value="ZF_RING_2"/>
    <property type="match status" value="1"/>
</dbReference>
<dbReference type="InterPro" id="IPR003879">
    <property type="entry name" value="Butyrophylin_SPRY"/>
</dbReference>
<evidence type="ECO:0000256" key="2">
    <source>
        <dbReference type="ARBA" id="ARBA00022723"/>
    </source>
</evidence>
<dbReference type="Proteomes" id="UP000824782">
    <property type="component" value="Unassembled WGS sequence"/>
</dbReference>
<dbReference type="GO" id="GO:0008270">
    <property type="term" value="F:zinc ion binding"/>
    <property type="evidence" value="ECO:0007669"/>
    <property type="project" value="UniProtKB-KW"/>
</dbReference>
<dbReference type="PANTHER" id="PTHR25465:SF41">
    <property type="entry name" value="E3 UBIQUITIN-PROTEIN LIGASE RNF135"/>
    <property type="match status" value="1"/>
</dbReference>
<keyword evidence="13" id="KW-1185">Reference proteome</keyword>
<keyword evidence="5" id="KW-0391">Immunity</keyword>
<evidence type="ECO:0000256" key="6">
    <source>
        <dbReference type="ARBA" id="ARBA00023054"/>
    </source>
</evidence>
<feature type="domain" description="B box-type" evidence="10">
    <location>
        <begin position="133"/>
        <end position="174"/>
    </location>
</feature>
<dbReference type="InterPro" id="IPR051051">
    <property type="entry name" value="E3_ubiq-ligase_TRIM/RNF"/>
</dbReference>
<keyword evidence="4" id="KW-0862">Zinc</keyword>
<dbReference type="InterPro" id="IPR013320">
    <property type="entry name" value="ConA-like_dom_sf"/>
</dbReference>
<dbReference type="AlphaFoldDB" id="A0AAV6ZGG6"/>
<dbReference type="SMART" id="SM00589">
    <property type="entry name" value="PRY"/>
    <property type="match status" value="1"/>
</dbReference>
<evidence type="ECO:0000256" key="5">
    <source>
        <dbReference type="ARBA" id="ARBA00022859"/>
    </source>
</evidence>
<keyword evidence="1" id="KW-0399">Innate immunity</keyword>
<dbReference type="PROSITE" id="PS50188">
    <property type="entry name" value="B302_SPRY"/>
    <property type="match status" value="1"/>
</dbReference>
<evidence type="ECO:0000256" key="3">
    <source>
        <dbReference type="ARBA" id="ARBA00022771"/>
    </source>
</evidence>
<protein>
    <submittedName>
        <fullName evidence="12">Uncharacterized protein</fullName>
    </submittedName>
</protein>
<gene>
    <name evidence="12" type="ORF">GDO81_025045</name>
</gene>
<dbReference type="InterPro" id="IPR001870">
    <property type="entry name" value="B30.2/SPRY"/>
</dbReference>
<organism evidence="12 13">
    <name type="scientific">Engystomops pustulosus</name>
    <name type="common">Tungara frog</name>
    <name type="synonym">Physalaemus pustulosus</name>
    <dbReference type="NCBI Taxonomy" id="76066"/>
    <lineage>
        <taxon>Eukaryota</taxon>
        <taxon>Metazoa</taxon>
        <taxon>Chordata</taxon>
        <taxon>Craniata</taxon>
        <taxon>Vertebrata</taxon>
        <taxon>Euteleostomi</taxon>
        <taxon>Amphibia</taxon>
        <taxon>Batrachia</taxon>
        <taxon>Anura</taxon>
        <taxon>Neobatrachia</taxon>
        <taxon>Hyloidea</taxon>
        <taxon>Leptodactylidae</taxon>
        <taxon>Leiuperinae</taxon>
        <taxon>Engystomops</taxon>
    </lineage>
</organism>
<dbReference type="PANTHER" id="PTHR25465">
    <property type="entry name" value="B-BOX DOMAIN CONTAINING"/>
    <property type="match status" value="1"/>
</dbReference>
<evidence type="ECO:0000313" key="12">
    <source>
        <dbReference type="EMBL" id="KAG8548544.1"/>
    </source>
</evidence>
<accession>A0AAV6ZGG6</accession>
<dbReference type="SUPFAM" id="SSF57845">
    <property type="entry name" value="B-box zinc-binding domain"/>
    <property type="match status" value="1"/>
</dbReference>
<evidence type="ECO:0000256" key="4">
    <source>
        <dbReference type="ARBA" id="ARBA00022833"/>
    </source>
</evidence>
<name>A0AAV6ZGG6_ENGPU</name>
<evidence type="ECO:0000256" key="7">
    <source>
        <dbReference type="PROSITE-ProRule" id="PRU00024"/>
    </source>
</evidence>
<dbReference type="InterPro" id="IPR043136">
    <property type="entry name" value="B30.2/SPRY_sf"/>
</dbReference>
<reference evidence="12" key="1">
    <citation type="thesis" date="2020" institute="ProQuest LLC" country="789 East Eisenhower Parkway, Ann Arbor, MI, USA">
        <title>Comparative Genomics and Chromosome Evolution.</title>
        <authorList>
            <person name="Mudd A.B."/>
        </authorList>
    </citation>
    <scope>NUCLEOTIDE SEQUENCE</scope>
    <source>
        <strain evidence="12">237g6f4</strain>
        <tissue evidence="12">Blood</tissue>
    </source>
</reference>
<feature type="domain" description="RING-type" evidence="9">
    <location>
        <begin position="12"/>
        <end position="53"/>
    </location>
</feature>
<feature type="coiled-coil region" evidence="8">
    <location>
        <begin position="196"/>
        <end position="284"/>
    </location>
</feature>
<feature type="domain" description="B30.2/SPRY" evidence="11">
    <location>
        <begin position="329"/>
        <end position="522"/>
    </location>
</feature>
<dbReference type="Gene3D" id="3.30.40.10">
    <property type="entry name" value="Zinc/RING finger domain, C3HC4 (zinc finger)"/>
    <property type="match status" value="1"/>
</dbReference>
<dbReference type="SMART" id="SM00184">
    <property type="entry name" value="RING"/>
    <property type="match status" value="1"/>
</dbReference>
<dbReference type="PRINTS" id="PR01407">
    <property type="entry name" value="BUTYPHLNCDUF"/>
</dbReference>
<keyword evidence="2" id="KW-0479">Metal-binding</keyword>
<dbReference type="Pfam" id="PF15227">
    <property type="entry name" value="zf-C3HC4_4"/>
    <property type="match status" value="1"/>
</dbReference>
<dbReference type="InterPro" id="IPR001841">
    <property type="entry name" value="Znf_RING"/>
</dbReference>
<dbReference type="SUPFAM" id="SSF57850">
    <property type="entry name" value="RING/U-box"/>
    <property type="match status" value="1"/>
</dbReference>
<dbReference type="Gene3D" id="2.60.120.920">
    <property type="match status" value="1"/>
</dbReference>
<dbReference type="GO" id="GO:0005737">
    <property type="term" value="C:cytoplasm"/>
    <property type="evidence" value="ECO:0007669"/>
    <property type="project" value="UniProtKB-ARBA"/>
</dbReference>
<dbReference type="SUPFAM" id="SSF49899">
    <property type="entry name" value="Concanavalin A-like lectins/glucanases"/>
    <property type="match status" value="1"/>
</dbReference>